<dbReference type="OrthoDB" id="2421200at2759"/>
<dbReference type="EMBL" id="JACAZH010000029">
    <property type="protein sequence ID" value="KAF7340712.1"/>
    <property type="molecule type" value="Genomic_DNA"/>
</dbReference>
<feature type="transmembrane region" description="Helical" evidence="1">
    <location>
        <begin position="201"/>
        <end position="219"/>
    </location>
</feature>
<organism evidence="2 3">
    <name type="scientific">Mycena sanguinolenta</name>
    <dbReference type="NCBI Taxonomy" id="230812"/>
    <lineage>
        <taxon>Eukaryota</taxon>
        <taxon>Fungi</taxon>
        <taxon>Dikarya</taxon>
        <taxon>Basidiomycota</taxon>
        <taxon>Agaricomycotina</taxon>
        <taxon>Agaricomycetes</taxon>
        <taxon>Agaricomycetidae</taxon>
        <taxon>Agaricales</taxon>
        <taxon>Marasmiineae</taxon>
        <taxon>Mycenaceae</taxon>
        <taxon>Mycena</taxon>
    </lineage>
</organism>
<evidence type="ECO:0000313" key="2">
    <source>
        <dbReference type="EMBL" id="KAF7340712.1"/>
    </source>
</evidence>
<dbReference type="PANTHER" id="PTHR35371">
    <property type="entry name" value="INNER MEMBRANE PROTEIN"/>
    <property type="match status" value="1"/>
</dbReference>
<gene>
    <name evidence="2" type="ORF">MSAN_02099500</name>
</gene>
<protein>
    <submittedName>
        <fullName evidence="2">Membrane protein</fullName>
    </submittedName>
</protein>
<keyword evidence="1" id="KW-1133">Transmembrane helix</keyword>
<accession>A0A8H6XGP0</accession>
<comment type="caution">
    <text evidence="2">The sequence shown here is derived from an EMBL/GenBank/DDBJ whole genome shotgun (WGS) entry which is preliminary data.</text>
</comment>
<feature type="transmembrane region" description="Helical" evidence="1">
    <location>
        <begin position="173"/>
        <end position="194"/>
    </location>
</feature>
<feature type="transmembrane region" description="Helical" evidence="1">
    <location>
        <begin position="143"/>
        <end position="161"/>
    </location>
</feature>
<evidence type="ECO:0000256" key="1">
    <source>
        <dbReference type="SAM" id="Phobius"/>
    </source>
</evidence>
<proteinExistence type="predicted"/>
<reference evidence="2" key="1">
    <citation type="submission" date="2020-05" db="EMBL/GenBank/DDBJ databases">
        <title>Mycena genomes resolve the evolution of fungal bioluminescence.</title>
        <authorList>
            <person name="Tsai I.J."/>
        </authorList>
    </citation>
    <scope>NUCLEOTIDE SEQUENCE</scope>
    <source>
        <strain evidence="2">160909Yilan</strain>
    </source>
</reference>
<keyword evidence="1" id="KW-0472">Membrane</keyword>
<evidence type="ECO:0000313" key="3">
    <source>
        <dbReference type="Proteomes" id="UP000623467"/>
    </source>
</evidence>
<keyword evidence="1" id="KW-0812">Transmembrane</keyword>
<dbReference type="AlphaFoldDB" id="A0A8H6XGP0"/>
<dbReference type="Proteomes" id="UP000623467">
    <property type="component" value="Unassembled WGS sequence"/>
</dbReference>
<keyword evidence="3" id="KW-1185">Reference proteome</keyword>
<name>A0A8H6XGP0_9AGAR</name>
<dbReference type="PANTHER" id="PTHR35371:SF1">
    <property type="entry name" value="BLR7753 PROTEIN"/>
    <property type="match status" value="1"/>
</dbReference>
<sequence length="221" mass="23764">MPAPDKLLMSASVKSGKSLFDWPQSASPAPFPLLIFSGYLSTIPVINFLSSPTGPVSQVLTPLLSSALHCASNGVSSIEQSPQKAVALLTLFYVFVVFILSAIMSVTGQLLGNEEGYKNKEPRMNKRGVSNGLPHRMIATHEALYDIFPVYAIAAALFITMPSTQSTPSASTSLNALILHVFLKLFVYAPCYLLDIDLARSYSHMCAVTAVLLAIWVVVVG</sequence>
<feature type="transmembrane region" description="Helical" evidence="1">
    <location>
        <begin position="85"/>
        <end position="111"/>
    </location>
</feature>